<reference evidence="2" key="1">
    <citation type="journal article" date="2015" name="Genome Biol. Evol.">
        <title>Organellar Genomes of White Spruce (Picea glauca): Assembly and Annotation.</title>
        <authorList>
            <person name="Jackman S.D."/>
            <person name="Warren R.L."/>
            <person name="Gibb E.A."/>
            <person name="Vandervalk B.P."/>
            <person name="Mohamadi H."/>
            <person name="Chu J."/>
            <person name="Raymond A."/>
            <person name="Pleasance S."/>
            <person name="Coope R."/>
            <person name="Wildung M.R."/>
            <person name="Ritland C.E."/>
            <person name="Bousquet J."/>
            <person name="Jones S.J."/>
            <person name="Bohlmann J."/>
            <person name="Birol I."/>
        </authorList>
    </citation>
    <scope>NUCLEOTIDE SEQUENCE [LARGE SCALE GENOMIC DNA]</scope>
    <source>
        <tissue evidence="2">Flushing bud</tissue>
    </source>
</reference>
<feature type="transmembrane region" description="Helical" evidence="1">
    <location>
        <begin position="80"/>
        <end position="102"/>
    </location>
</feature>
<accession>A0A124GNT4</accession>
<keyword evidence="1" id="KW-1133">Transmembrane helix</keyword>
<keyword evidence="1" id="KW-0812">Transmembrane</keyword>
<gene>
    <name evidence="2" type="ORF">ABT39_MTgene3049</name>
</gene>
<evidence type="ECO:0000313" key="2">
    <source>
        <dbReference type="EMBL" id="KUM49822.1"/>
    </source>
</evidence>
<dbReference type="EMBL" id="LKAM01000002">
    <property type="protein sequence ID" value="KUM49822.1"/>
    <property type="molecule type" value="Genomic_DNA"/>
</dbReference>
<name>A0A124GNT4_PICGL</name>
<proteinExistence type="predicted"/>
<comment type="caution">
    <text evidence="2">The sequence shown here is derived from an EMBL/GenBank/DDBJ whole genome shotgun (WGS) entry which is preliminary data.</text>
</comment>
<sequence length="103" mass="11867">MLFRFHALDRWGAAFKPLTYAPYPLRFFIYVITRHQSHDTIRVFNRFVSPISSAVQGEERSREEPKGEERSAKTIGRGTLFFFIVGGGVVSNPFSYICIYLSI</sequence>
<dbReference type="AlphaFoldDB" id="A0A124GNT4"/>
<protein>
    <submittedName>
        <fullName evidence="2">Uncharacterized protein</fullName>
    </submittedName>
</protein>
<evidence type="ECO:0000256" key="1">
    <source>
        <dbReference type="SAM" id="Phobius"/>
    </source>
</evidence>
<keyword evidence="2" id="KW-0496">Mitochondrion</keyword>
<organism evidence="2">
    <name type="scientific">Picea glauca</name>
    <name type="common">White spruce</name>
    <name type="synonym">Pinus glauca</name>
    <dbReference type="NCBI Taxonomy" id="3330"/>
    <lineage>
        <taxon>Eukaryota</taxon>
        <taxon>Viridiplantae</taxon>
        <taxon>Streptophyta</taxon>
        <taxon>Embryophyta</taxon>
        <taxon>Tracheophyta</taxon>
        <taxon>Spermatophyta</taxon>
        <taxon>Pinopsida</taxon>
        <taxon>Pinidae</taxon>
        <taxon>Conifers I</taxon>
        <taxon>Pinales</taxon>
        <taxon>Pinaceae</taxon>
        <taxon>Picea</taxon>
    </lineage>
</organism>
<geneLocation type="mitochondrion" evidence="2"/>
<keyword evidence="1" id="KW-0472">Membrane</keyword>